<dbReference type="Proteomes" id="UP001642484">
    <property type="component" value="Unassembled WGS sequence"/>
</dbReference>
<name>A0ABP0SLC7_9DINO</name>
<gene>
    <name evidence="1" type="ORF">CCMP2556_LOCUS52426</name>
</gene>
<protein>
    <submittedName>
        <fullName evidence="1">Uncharacterized protein</fullName>
    </submittedName>
</protein>
<evidence type="ECO:0000313" key="1">
    <source>
        <dbReference type="EMBL" id="CAK9113215.1"/>
    </source>
</evidence>
<organism evidence="1 2">
    <name type="scientific">Durusdinium trenchii</name>
    <dbReference type="NCBI Taxonomy" id="1381693"/>
    <lineage>
        <taxon>Eukaryota</taxon>
        <taxon>Sar</taxon>
        <taxon>Alveolata</taxon>
        <taxon>Dinophyceae</taxon>
        <taxon>Suessiales</taxon>
        <taxon>Symbiodiniaceae</taxon>
        <taxon>Durusdinium</taxon>
    </lineage>
</organism>
<accession>A0ABP0SLC7</accession>
<dbReference type="EMBL" id="CAXAMN010027812">
    <property type="protein sequence ID" value="CAK9113215.1"/>
    <property type="molecule type" value="Genomic_DNA"/>
</dbReference>
<feature type="non-terminal residue" evidence="1">
    <location>
        <position position="140"/>
    </location>
</feature>
<keyword evidence="2" id="KW-1185">Reference proteome</keyword>
<sequence length="140" mass="14404">MTRLAVAAGVATVAAFAAGAAFVVAPTRAPTPTTPLASGVSGSAATQSASWGLAAAGLALGAHVGLAAAWRARASTAARAEGGGKPYVETPADERLFEQVYLQYTSEYMKGPMYWHPDKMQGFAPDYPGRPIVKNGKYTS</sequence>
<proteinExistence type="predicted"/>
<comment type="caution">
    <text evidence="1">The sequence shown here is derived from an EMBL/GenBank/DDBJ whole genome shotgun (WGS) entry which is preliminary data.</text>
</comment>
<evidence type="ECO:0000313" key="2">
    <source>
        <dbReference type="Proteomes" id="UP001642484"/>
    </source>
</evidence>
<reference evidence="1 2" key="1">
    <citation type="submission" date="2024-02" db="EMBL/GenBank/DDBJ databases">
        <authorList>
            <person name="Chen Y."/>
            <person name="Shah S."/>
            <person name="Dougan E. K."/>
            <person name="Thang M."/>
            <person name="Chan C."/>
        </authorList>
    </citation>
    <scope>NUCLEOTIDE SEQUENCE [LARGE SCALE GENOMIC DNA]</scope>
</reference>